<feature type="domain" description="Zn(2)-C6 fungal-type" evidence="4">
    <location>
        <begin position="16"/>
        <end position="45"/>
    </location>
</feature>
<sequence>MPPLRTQDRPRQDPVSCQLCRTKKLKCDRLSPCSNCKSRGLACEYRGERPPTSVNQHYYDELRAENRAIQARLDHLEQAGFKTHRSGYSSPAAQPHAASAKIASRAKTEATEADEDSHWLESVGARSDAILPHFADRVAIRLQTLEQSLATEQPSELRTIHMPTCDVAVSFLDAYASHLDSMQHILHIESTQDAMDRVYTGIANGQEVDPGALCLILGICACVAFYWTVGSSCGDALFDKHEPAHKVSSIWAKQSLYAMEEIHMATADPTLEAVQSMVMLTFLFYHMEGFTGRVKLMHASAIALAHSLGLHKTDSPRRPAPKNQAEVIDREVRRKVWWHLTCTDWILSFMGGSQEGSYNVSPRNMTVNLPRNLNRKDLSTEGPDFTRPLSEPTMMSYYLQRIKLATICRDIADDLWQSIQYSDPEDVDPNVIAALDSKFDQQLRELPLFMRLDVPMEQLKVDYGDDHASSLDTQRIMIHLMLNTRRCKLHMPFLVRVKTNPRFAQSRAMGLQAARAVFEARRHAMRDTQSFGANHLKLGGLLQHIFCATIVLVMDLCINRDVGAGATLSEAARLPTHDLMNVSMDPMSTDLSIPSAGFEFDGMWQDFLNSGPTLNPQEWDALFSDLDMQPM</sequence>
<dbReference type="PANTHER" id="PTHR31001">
    <property type="entry name" value="UNCHARACTERIZED TRANSCRIPTIONAL REGULATORY PROTEIN"/>
    <property type="match status" value="1"/>
</dbReference>
<dbReference type="InterPro" id="IPR001138">
    <property type="entry name" value="Zn2Cys6_DnaBD"/>
</dbReference>
<comment type="subcellular location">
    <subcellularLocation>
        <location evidence="1">Nucleus</location>
    </subcellularLocation>
</comment>
<dbReference type="InterPro" id="IPR036864">
    <property type="entry name" value="Zn2-C6_fun-type_DNA-bd_sf"/>
</dbReference>
<gene>
    <name evidence="5" type="ORF">Slin15195_G115630</name>
</gene>
<dbReference type="Pfam" id="PF00172">
    <property type="entry name" value="Zn_clus"/>
    <property type="match status" value="1"/>
</dbReference>
<evidence type="ECO:0000313" key="6">
    <source>
        <dbReference type="Proteomes" id="UP001056384"/>
    </source>
</evidence>
<evidence type="ECO:0000259" key="4">
    <source>
        <dbReference type="PROSITE" id="PS50048"/>
    </source>
</evidence>
<dbReference type="GO" id="GO:0006351">
    <property type="term" value="P:DNA-templated transcription"/>
    <property type="evidence" value="ECO:0007669"/>
    <property type="project" value="InterPro"/>
</dbReference>
<dbReference type="SMART" id="SM00066">
    <property type="entry name" value="GAL4"/>
    <property type="match status" value="1"/>
</dbReference>
<evidence type="ECO:0000313" key="5">
    <source>
        <dbReference type="EMBL" id="USW58244.1"/>
    </source>
</evidence>
<keyword evidence="3" id="KW-0539">Nucleus</keyword>
<dbReference type="InterPro" id="IPR050613">
    <property type="entry name" value="Sec_Metabolite_Reg"/>
</dbReference>
<dbReference type="InterPro" id="IPR007219">
    <property type="entry name" value="XnlR_reg_dom"/>
</dbReference>
<reference evidence="5" key="1">
    <citation type="submission" date="2022-06" db="EMBL/GenBank/DDBJ databases">
        <title>Complete genome sequences of two strains of the flax pathogen Septoria linicola.</title>
        <authorList>
            <person name="Lapalu N."/>
            <person name="Simon A."/>
            <person name="Demenou B."/>
            <person name="Paumier D."/>
            <person name="Guillot M.-P."/>
            <person name="Gout L."/>
            <person name="Valade R."/>
        </authorList>
    </citation>
    <scope>NUCLEOTIDE SEQUENCE</scope>
    <source>
        <strain evidence="5">SE15195</strain>
    </source>
</reference>
<dbReference type="GO" id="GO:0003677">
    <property type="term" value="F:DNA binding"/>
    <property type="evidence" value="ECO:0007669"/>
    <property type="project" value="InterPro"/>
</dbReference>
<dbReference type="AlphaFoldDB" id="A0A9Q9EQ01"/>
<dbReference type="CDD" id="cd12148">
    <property type="entry name" value="fungal_TF_MHR"/>
    <property type="match status" value="1"/>
</dbReference>
<evidence type="ECO:0000256" key="2">
    <source>
        <dbReference type="ARBA" id="ARBA00022723"/>
    </source>
</evidence>
<accession>A0A9Q9EQ01</accession>
<dbReference type="SUPFAM" id="SSF57701">
    <property type="entry name" value="Zn2/Cys6 DNA-binding domain"/>
    <property type="match status" value="1"/>
</dbReference>
<protein>
    <recommendedName>
        <fullName evidence="4">Zn(2)-C6 fungal-type domain-containing protein</fullName>
    </recommendedName>
</protein>
<dbReference type="Pfam" id="PF04082">
    <property type="entry name" value="Fungal_trans"/>
    <property type="match status" value="1"/>
</dbReference>
<dbReference type="GO" id="GO:0000981">
    <property type="term" value="F:DNA-binding transcription factor activity, RNA polymerase II-specific"/>
    <property type="evidence" value="ECO:0007669"/>
    <property type="project" value="InterPro"/>
</dbReference>
<keyword evidence="6" id="KW-1185">Reference proteome</keyword>
<keyword evidence="2" id="KW-0479">Metal-binding</keyword>
<dbReference type="GO" id="GO:0008270">
    <property type="term" value="F:zinc ion binding"/>
    <property type="evidence" value="ECO:0007669"/>
    <property type="project" value="InterPro"/>
</dbReference>
<dbReference type="PROSITE" id="PS00463">
    <property type="entry name" value="ZN2_CY6_FUNGAL_1"/>
    <property type="match status" value="1"/>
</dbReference>
<dbReference type="Gene3D" id="4.10.240.10">
    <property type="entry name" value="Zn(2)-C6 fungal-type DNA-binding domain"/>
    <property type="match status" value="1"/>
</dbReference>
<evidence type="ECO:0000256" key="3">
    <source>
        <dbReference type="ARBA" id="ARBA00023242"/>
    </source>
</evidence>
<dbReference type="OrthoDB" id="3014581at2759"/>
<dbReference type="PROSITE" id="PS50048">
    <property type="entry name" value="ZN2_CY6_FUNGAL_2"/>
    <property type="match status" value="1"/>
</dbReference>
<name>A0A9Q9EQ01_9PEZI</name>
<dbReference type="PANTHER" id="PTHR31001:SF90">
    <property type="entry name" value="CENTROMERE DNA-BINDING PROTEIN COMPLEX CBF3 SUBUNIT B"/>
    <property type="match status" value="1"/>
</dbReference>
<dbReference type="Proteomes" id="UP001056384">
    <property type="component" value="Chromosome 11"/>
</dbReference>
<dbReference type="GO" id="GO:0005634">
    <property type="term" value="C:nucleus"/>
    <property type="evidence" value="ECO:0007669"/>
    <property type="project" value="UniProtKB-SubCell"/>
</dbReference>
<proteinExistence type="predicted"/>
<dbReference type="CDD" id="cd00067">
    <property type="entry name" value="GAL4"/>
    <property type="match status" value="1"/>
</dbReference>
<dbReference type="EMBL" id="CP099428">
    <property type="protein sequence ID" value="USW58244.1"/>
    <property type="molecule type" value="Genomic_DNA"/>
</dbReference>
<evidence type="ECO:0000256" key="1">
    <source>
        <dbReference type="ARBA" id="ARBA00004123"/>
    </source>
</evidence>
<organism evidence="5 6">
    <name type="scientific">Septoria linicola</name>
    <dbReference type="NCBI Taxonomy" id="215465"/>
    <lineage>
        <taxon>Eukaryota</taxon>
        <taxon>Fungi</taxon>
        <taxon>Dikarya</taxon>
        <taxon>Ascomycota</taxon>
        <taxon>Pezizomycotina</taxon>
        <taxon>Dothideomycetes</taxon>
        <taxon>Dothideomycetidae</taxon>
        <taxon>Mycosphaerellales</taxon>
        <taxon>Mycosphaerellaceae</taxon>
        <taxon>Septoria</taxon>
    </lineage>
</organism>